<reference evidence="6 7" key="1">
    <citation type="journal article" date="2015" name="Nature">
        <title>rRNA introns, odd ribosomes, and small enigmatic genomes across a large radiation of phyla.</title>
        <authorList>
            <person name="Brown C.T."/>
            <person name="Hug L.A."/>
            <person name="Thomas B.C."/>
            <person name="Sharon I."/>
            <person name="Castelle C.J."/>
            <person name="Singh A."/>
            <person name="Wilkins M.J."/>
            <person name="Williams K.H."/>
            <person name="Banfield J.F."/>
        </authorList>
    </citation>
    <scope>NUCLEOTIDE SEQUENCE [LARGE SCALE GENOMIC DNA]</scope>
</reference>
<dbReference type="FunFam" id="2.60.40.4380:FF:000002">
    <property type="entry name" value="Translational regulator CsrA"/>
    <property type="match status" value="1"/>
</dbReference>
<keyword evidence="3 5" id="KW-0810">Translation regulation</keyword>
<dbReference type="EMBL" id="LBSM01000011">
    <property type="protein sequence ID" value="KKQ18042.1"/>
    <property type="molecule type" value="Genomic_DNA"/>
</dbReference>
<evidence type="ECO:0000256" key="3">
    <source>
        <dbReference type="ARBA" id="ARBA00022845"/>
    </source>
</evidence>
<keyword evidence="5" id="KW-1005">Bacterial flagellum biogenesis</keyword>
<dbReference type="NCBIfam" id="NF002469">
    <property type="entry name" value="PRK01712.1"/>
    <property type="match status" value="1"/>
</dbReference>
<dbReference type="NCBIfam" id="TIGR00202">
    <property type="entry name" value="csrA"/>
    <property type="match status" value="1"/>
</dbReference>
<comment type="subcellular location">
    <subcellularLocation>
        <location evidence="5">Cytoplasm</location>
    </subcellularLocation>
</comment>
<dbReference type="GO" id="GO:0005829">
    <property type="term" value="C:cytosol"/>
    <property type="evidence" value="ECO:0007669"/>
    <property type="project" value="TreeGrafter"/>
</dbReference>
<dbReference type="SUPFAM" id="SSF117130">
    <property type="entry name" value="CsrA-like"/>
    <property type="match status" value="1"/>
</dbReference>
<comment type="subunit">
    <text evidence="5">Homodimer; the beta-strands of each monomer intercalate to form a hydrophobic core, while the alpha-helices form wings that extend away from the core.</text>
</comment>
<organism evidence="6 7">
    <name type="scientific">Berkelbacteria bacterium GW2011_GWA1_36_9</name>
    <dbReference type="NCBI Taxonomy" id="1618331"/>
    <lineage>
        <taxon>Bacteria</taxon>
        <taxon>Candidatus Berkelbacteria</taxon>
    </lineage>
</organism>
<sequence>MLVLARRVGDSIMIGDSIKIVVIEIRGDQIRLGIDAPKTIPVHRKELLEQIRAENAKAIIDDGED</sequence>
<evidence type="ECO:0000256" key="5">
    <source>
        <dbReference type="HAMAP-Rule" id="MF_00167"/>
    </source>
</evidence>
<dbReference type="PANTHER" id="PTHR34984">
    <property type="entry name" value="CARBON STORAGE REGULATOR"/>
    <property type="match status" value="1"/>
</dbReference>
<evidence type="ECO:0000256" key="4">
    <source>
        <dbReference type="ARBA" id="ARBA00022884"/>
    </source>
</evidence>
<dbReference type="GO" id="GO:0006109">
    <property type="term" value="P:regulation of carbohydrate metabolic process"/>
    <property type="evidence" value="ECO:0007669"/>
    <property type="project" value="InterPro"/>
</dbReference>
<dbReference type="GO" id="GO:0045947">
    <property type="term" value="P:negative regulation of translational initiation"/>
    <property type="evidence" value="ECO:0007669"/>
    <property type="project" value="UniProtKB-UniRule"/>
</dbReference>
<evidence type="ECO:0000256" key="1">
    <source>
        <dbReference type="ARBA" id="ARBA00022490"/>
    </source>
</evidence>
<dbReference type="Pfam" id="PF02599">
    <property type="entry name" value="CsrA"/>
    <property type="match status" value="1"/>
</dbReference>
<comment type="function">
    <text evidence="5">A translational regulator that binds mRNA to regulate translation initiation and/or mRNA stability. Usually binds in the 5'-UTR at or near the Shine-Dalgarno sequence preventing ribosome-binding, thus repressing translation. Its main target seems to be the major flagellin gene, while its function is anatagonized by FliW.</text>
</comment>
<dbReference type="InterPro" id="IPR003751">
    <property type="entry name" value="CsrA"/>
</dbReference>
<dbReference type="GO" id="GO:0006402">
    <property type="term" value="P:mRNA catabolic process"/>
    <property type="evidence" value="ECO:0007669"/>
    <property type="project" value="InterPro"/>
</dbReference>
<keyword evidence="1 5" id="KW-0963">Cytoplasm</keyword>
<dbReference type="Proteomes" id="UP000034508">
    <property type="component" value="Unassembled WGS sequence"/>
</dbReference>
<accession>A0A0G0FJM4</accession>
<dbReference type="AlphaFoldDB" id="A0A0G0FJM4"/>
<keyword evidence="4 5" id="KW-0694">RNA-binding</keyword>
<dbReference type="GO" id="GO:0048027">
    <property type="term" value="F:mRNA 5'-UTR binding"/>
    <property type="evidence" value="ECO:0007669"/>
    <property type="project" value="UniProtKB-UniRule"/>
</dbReference>
<evidence type="ECO:0000256" key="2">
    <source>
        <dbReference type="ARBA" id="ARBA00022491"/>
    </source>
</evidence>
<dbReference type="Gene3D" id="2.60.40.4380">
    <property type="entry name" value="Translational regulator CsrA"/>
    <property type="match status" value="1"/>
</dbReference>
<dbReference type="GO" id="GO:0044781">
    <property type="term" value="P:bacterial-type flagellum organization"/>
    <property type="evidence" value="ECO:0007669"/>
    <property type="project" value="UniProtKB-KW"/>
</dbReference>
<dbReference type="InterPro" id="IPR036107">
    <property type="entry name" value="CsrA_sf"/>
</dbReference>
<gene>
    <name evidence="5" type="primary">csrA</name>
    <name evidence="6" type="ORF">US31_C0011G0024</name>
</gene>
<name>A0A0G0FJM4_9BACT</name>
<proteinExistence type="inferred from homology"/>
<comment type="caution">
    <text evidence="6">The sequence shown here is derived from an EMBL/GenBank/DDBJ whole genome shotgun (WGS) entry which is preliminary data.</text>
</comment>
<comment type="similarity">
    <text evidence="5">Belongs to the CsrA/RsmA family.</text>
</comment>
<evidence type="ECO:0000313" key="6">
    <source>
        <dbReference type="EMBL" id="KKQ18042.1"/>
    </source>
</evidence>
<dbReference type="GO" id="GO:1902208">
    <property type="term" value="P:regulation of bacterial-type flagellum assembly"/>
    <property type="evidence" value="ECO:0007669"/>
    <property type="project" value="UniProtKB-UniRule"/>
</dbReference>
<protein>
    <recommendedName>
        <fullName evidence="5">Translational regulator CsrA</fullName>
    </recommendedName>
</protein>
<dbReference type="PANTHER" id="PTHR34984:SF1">
    <property type="entry name" value="CARBON STORAGE REGULATOR"/>
    <property type="match status" value="1"/>
</dbReference>
<keyword evidence="2 5" id="KW-0678">Repressor</keyword>
<evidence type="ECO:0000313" key="7">
    <source>
        <dbReference type="Proteomes" id="UP000034508"/>
    </source>
</evidence>
<dbReference type="HAMAP" id="MF_00167">
    <property type="entry name" value="CsrA"/>
    <property type="match status" value="1"/>
</dbReference>